<organism evidence="1 2">
    <name type="scientific">Panagrellus redivivus</name>
    <name type="common">Microworm</name>
    <dbReference type="NCBI Taxonomy" id="6233"/>
    <lineage>
        <taxon>Eukaryota</taxon>
        <taxon>Metazoa</taxon>
        <taxon>Ecdysozoa</taxon>
        <taxon>Nematoda</taxon>
        <taxon>Chromadorea</taxon>
        <taxon>Rhabditida</taxon>
        <taxon>Tylenchina</taxon>
        <taxon>Panagrolaimomorpha</taxon>
        <taxon>Panagrolaimoidea</taxon>
        <taxon>Panagrolaimidae</taxon>
        <taxon>Panagrellus</taxon>
    </lineage>
</organism>
<dbReference type="WBParaSite" id="Pan_g3424.t1">
    <property type="protein sequence ID" value="Pan_g3424.t1"/>
    <property type="gene ID" value="Pan_g3424"/>
</dbReference>
<dbReference type="Proteomes" id="UP000492821">
    <property type="component" value="Unassembled WGS sequence"/>
</dbReference>
<evidence type="ECO:0000313" key="1">
    <source>
        <dbReference type="Proteomes" id="UP000492821"/>
    </source>
</evidence>
<evidence type="ECO:0000313" key="2">
    <source>
        <dbReference type="WBParaSite" id="Pan_g3424.t1"/>
    </source>
</evidence>
<keyword evidence="1" id="KW-1185">Reference proteome</keyword>
<accession>A0A7E4VVY4</accession>
<dbReference type="AlphaFoldDB" id="A0A7E4VVY4"/>
<reference evidence="2" key="2">
    <citation type="submission" date="2020-10" db="UniProtKB">
        <authorList>
            <consortium name="WormBaseParasite"/>
        </authorList>
    </citation>
    <scope>IDENTIFICATION</scope>
</reference>
<protein>
    <submittedName>
        <fullName evidence="2">DDE_Tnp_1_7 domain-containing protein</fullName>
    </submittedName>
</protein>
<reference evidence="1" key="1">
    <citation type="journal article" date="2013" name="Genetics">
        <title>The draft genome and transcriptome of Panagrellus redivivus are shaped by the harsh demands of a free-living lifestyle.</title>
        <authorList>
            <person name="Srinivasan J."/>
            <person name="Dillman A.R."/>
            <person name="Macchietto M.G."/>
            <person name="Heikkinen L."/>
            <person name="Lakso M."/>
            <person name="Fracchia K.M."/>
            <person name="Antoshechkin I."/>
            <person name="Mortazavi A."/>
            <person name="Wong G."/>
            <person name="Sternberg P.W."/>
        </authorList>
    </citation>
    <scope>NUCLEOTIDE SEQUENCE [LARGE SCALE GENOMIC DNA]</scope>
    <source>
        <strain evidence="1">MT8872</strain>
    </source>
</reference>
<proteinExistence type="predicted"/>
<sequence length="104" mass="11590">MQAISGAVNIHAAKSNVTAFMKDITAKHSRTLYKTQRMVLQFLQSTVDKLYAGTSKTTTRKMCFLYNVKGVAKPLKLAPAKHLGPVNPTFEDGRKVRNIITAYF</sequence>
<name>A0A7E4VVY4_PANRE</name>